<evidence type="ECO:0000256" key="4">
    <source>
        <dbReference type="PROSITE-ProRule" id="PRU01100"/>
    </source>
</evidence>
<dbReference type="InterPro" id="IPR017853">
    <property type="entry name" value="GH"/>
</dbReference>
<dbReference type="SUPFAM" id="SSF49785">
    <property type="entry name" value="Galactose-binding domain-like"/>
    <property type="match status" value="1"/>
</dbReference>
<dbReference type="Pfam" id="PF17957">
    <property type="entry name" value="Big_7"/>
    <property type="match status" value="1"/>
</dbReference>
<dbReference type="InterPro" id="IPR013783">
    <property type="entry name" value="Ig-like_fold"/>
</dbReference>
<feature type="domain" description="GH26" evidence="6">
    <location>
        <begin position="169"/>
        <end position="508"/>
    </location>
</feature>
<dbReference type="GO" id="GO:0030245">
    <property type="term" value="P:cellulose catabolic process"/>
    <property type="evidence" value="ECO:0007669"/>
    <property type="project" value="InterPro"/>
</dbReference>
<dbReference type="Gene3D" id="3.20.20.80">
    <property type="entry name" value="Glycosidases"/>
    <property type="match status" value="1"/>
</dbReference>
<evidence type="ECO:0000256" key="2">
    <source>
        <dbReference type="ARBA" id="ARBA00022801"/>
    </source>
</evidence>
<dbReference type="GO" id="GO:0016985">
    <property type="term" value="F:mannan endo-1,4-beta-mannosidase activity"/>
    <property type="evidence" value="ECO:0007669"/>
    <property type="project" value="InterPro"/>
</dbReference>
<name>B5HUY5_STRX2</name>
<feature type="active site" description="Proton donor" evidence="4">
    <location>
        <position position="329"/>
    </location>
</feature>
<feature type="active site" description="Nucleophile" evidence="4">
    <location>
        <position position="437"/>
    </location>
</feature>
<dbReference type="Gene3D" id="2.60.120.260">
    <property type="entry name" value="Galactose-binding domain-like"/>
    <property type="match status" value="1"/>
</dbReference>
<dbReference type="Gene3D" id="2.60.40.10">
    <property type="entry name" value="Immunoglobulins"/>
    <property type="match status" value="1"/>
</dbReference>
<evidence type="ECO:0000313" key="8">
    <source>
        <dbReference type="Proteomes" id="UP000002785"/>
    </source>
</evidence>
<feature type="compositionally biased region" description="Low complexity" evidence="5">
    <location>
        <begin position="63"/>
        <end position="74"/>
    </location>
</feature>
<dbReference type="PANTHER" id="PTHR40079">
    <property type="entry name" value="MANNAN ENDO-1,4-BETA-MANNOSIDASE E-RELATED"/>
    <property type="match status" value="1"/>
</dbReference>
<dbReference type="AlphaFoldDB" id="B5HUY5"/>
<dbReference type="EMBL" id="CM000951">
    <property type="protein sequence ID" value="EDY56640.1"/>
    <property type="molecule type" value="Genomic_DNA"/>
</dbReference>
<keyword evidence="3 4" id="KW-0326">Glycosidase</keyword>
<evidence type="ECO:0000256" key="5">
    <source>
        <dbReference type="SAM" id="MobiDB-lite"/>
    </source>
</evidence>
<dbReference type="Proteomes" id="UP000002785">
    <property type="component" value="Chromosome"/>
</dbReference>
<dbReference type="InterPro" id="IPR022790">
    <property type="entry name" value="GH26_dom"/>
</dbReference>
<dbReference type="GO" id="GO:0006080">
    <property type="term" value="P:substituted mannan metabolic process"/>
    <property type="evidence" value="ECO:0007669"/>
    <property type="project" value="InterPro"/>
</dbReference>
<feature type="region of interest" description="Disordered" evidence="5">
    <location>
        <begin position="29"/>
        <end position="119"/>
    </location>
</feature>
<dbReference type="InterPro" id="IPR008979">
    <property type="entry name" value="Galactose-bd-like_sf"/>
</dbReference>
<dbReference type="Pfam" id="PF02156">
    <property type="entry name" value="Glyco_hydro_26"/>
    <property type="match status" value="1"/>
</dbReference>
<dbReference type="InterPro" id="IPR000805">
    <property type="entry name" value="Glyco_hydro_26"/>
</dbReference>
<dbReference type="InterPro" id="IPR005087">
    <property type="entry name" value="CBM11"/>
</dbReference>
<gene>
    <name evidence="7" type="ORF">SSEG_03220</name>
</gene>
<dbReference type="SUPFAM" id="SSF51445">
    <property type="entry name" value="(Trans)glycosidases"/>
    <property type="match status" value="1"/>
</dbReference>
<evidence type="ECO:0000313" key="7">
    <source>
        <dbReference type="EMBL" id="EDY56640.1"/>
    </source>
</evidence>
<comment type="similarity">
    <text evidence="1 4">Belongs to the glycosyl hydrolase 26 family.</text>
</comment>
<evidence type="ECO:0000259" key="6">
    <source>
        <dbReference type="PROSITE" id="PS51764"/>
    </source>
</evidence>
<proteinExistence type="inferred from homology"/>
<reference evidence="7" key="1">
    <citation type="submission" date="2009-10" db="EMBL/GenBank/DDBJ databases">
        <title>The genome sequence of Streptomyces sviceus strain ATCC 29083.</title>
        <authorList>
            <consortium name="The Broad Institute Genome Sequencing Platform"/>
            <consortium name="Broad Institute Microbial Sequencing Center"/>
            <person name="Fischbach M."/>
            <person name="Godfrey P."/>
            <person name="Ward D."/>
            <person name="Young S."/>
            <person name="Zeng Q."/>
            <person name="Koehrsen M."/>
            <person name="Alvarado L."/>
            <person name="Berlin A.M."/>
            <person name="Bochicchio J."/>
            <person name="Borenstein D."/>
            <person name="Chapman S.B."/>
            <person name="Chen Z."/>
            <person name="Engels R."/>
            <person name="Freedman E."/>
            <person name="Gellesch M."/>
            <person name="Goldberg J."/>
            <person name="Griggs A."/>
            <person name="Gujja S."/>
            <person name="Heilman E.R."/>
            <person name="Heiman D.I."/>
            <person name="Hepburn T.A."/>
            <person name="Howarth C."/>
            <person name="Jen D."/>
            <person name="Larson L."/>
            <person name="Lewis B."/>
            <person name="Mehta T."/>
            <person name="Park D."/>
            <person name="Pearson M."/>
            <person name="Richards J."/>
            <person name="Roberts A."/>
            <person name="Saif S."/>
            <person name="Shea T.D."/>
            <person name="Shenoy N."/>
            <person name="Sisk P."/>
            <person name="Stolte C."/>
            <person name="Sykes S.N."/>
            <person name="Thomson T."/>
            <person name="Walk T."/>
            <person name="White J."/>
            <person name="Yandava C."/>
            <person name="Straight P."/>
            <person name="Clardy J."/>
            <person name="Hung D."/>
            <person name="Kolter R."/>
            <person name="Mekalanos J."/>
            <person name="Walker S."/>
            <person name="Walsh C.T."/>
            <person name="Wieland-Brown L.C."/>
            <person name="Haas B."/>
            <person name="Nusbaum C."/>
            <person name="Birren B."/>
        </authorList>
    </citation>
    <scope>NUCLEOTIDE SEQUENCE [LARGE SCALE GENOMIC DNA]</scope>
    <source>
        <strain evidence="7">ATCC 29083</strain>
    </source>
</reference>
<dbReference type="Pfam" id="PF03425">
    <property type="entry name" value="CBM_11"/>
    <property type="match status" value="1"/>
</dbReference>
<dbReference type="PANTHER" id="PTHR40079:SF4">
    <property type="entry name" value="GH26 DOMAIN-CONTAINING PROTEIN-RELATED"/>
    <property type="match status" value="1"/>
</dbReference>
<dbReference type="PROSITE" id="PS51764">
    <property type="entry name" value="GH26"/>
    <property type="match status" value="1"/>
</dbReference>
<accession>B5HUY5</accession>
<keyword evidence="2 4" id="KW-0378">Hydrolase</keyword>
<keyword evidence="8" id="KW-1185">Reference proteome</keyword>
<dbReference type="GO" id="GO:0008810">
    <property type="term" value="F:cellulase activity"/>
    <property type="evidence" value="ECO:0007669"/>
    <property type="project" value="InterPro"/>
</dbReference>
<evidence type="ECO:0000256" key="1">
    <source>
        <dbReference type="ARBA" id="ARBA00007754"/>
    </source>
</evidence>
<dbReference type="eggNOG" id="COG4124">
    <property type="taxonomic scope" value="Bacteria"/>
</dbReference>
<organism evidence="7 8">
    <name type="scientific">Streptomyces sviceus (strain ATCC 29083 / DSM 924 / JCM 4929 / NBRC 13980 / NCIMB 11184 / NRRL 5439 / UC 5370)</name>
    <dbReference type="NCBI Taxonomy" id="463191"/>
    <lineage>
        <taxon>Bacteria</taxon>
        <taxon>Bacillati</taxon>
        <taxon>Actinomycetota</taxon>
        <taxon>Actinomycetes</taxon>
        <taxon>Kitasatosporales</taxon>
        <taxon>Streptomycetaceae</taxon>
        <taxon>Streptomyces</taxon>
    </lineage>
</organism>
<sequence>MTNCAQRCRVTYPIRSAAPVMMTTTLARAPPGHHDPTGQRGAGPGHCPHCRARQTGAEHEPAALEALELPSQLPCKPKAVRDTRGQPTTPLGRCTPAPRESPPLGERPPRQTETYMPSSPLNRRTFILLGAAVAAAAGTRTTVAAAATSPTPLAGTPTPVRIVDDEATPATRALFAYLKRQQGKGILFGHQHDLTYGFTFTTPNGRASDTRAGVGDYPAVFGWDTLILDGDERPGAEGASEAENIAALSRCIRQGDARGGINTLSAHMPNFVTGKNFHDTTGRVVSQILPGGAKHAHFNAFLDRIAKAVKRALRPDGTAIPVVFRPFHENNGAWFWWGAGHTTPAEFIELFRYTVEYLRDTRGVHNLLYAYSPNSSFAGDPADYLKTYPGDRFVDVLGFDSYDENAGPTPWLDAVVKDLAMVVRLANERGKAPAFTEFGEGGTEVRNQQWFTQLAQAIEADPLARQVTYMLTWANFGGTKRAYVPYPGHLLFPDFVKYEQDPYTLFAADLRGVYSAHTTAVKNAPFLHLVTPTDRQRVAAPRTTIRVRVTPARASQVTYSVNGGRARKLCLDTDGFYSGDWTIDPALRNNRSVTLTVSTRLDGKTLTDSAVVLLGELTPLPVGWVDDFEGYAADNTALSQAYTHVNSHTLTLSADHKSSGSYGLAYAYDFTGSEYTGAGKPLDADWSAFTSLALWLRGDGSANGGALQIVADGVDFWYQIPLSDTSGQDVRAPFSEFTPAPWDTEHTGAVLDAAHLAEVTAFNLYLVHGSGAATKGTVYVDNIRAE</sequence>
<dbReference type="HOGENOM" id="CLU_015047_0_0_11"/>
<dbReference type="PRINTS" id="PR00739">
    <property type="entry name" value="GLHYDRLASE26"/>
</dbReference>
<protein>
    <submittedName>
        <fullName evidence="7">Mannanase</fullName>
    </submittedName>
</protein>
<evidence type="ECO:0000256" key="3">
    <source>
        <dbReference type="ARBA" id="ARBA00023295"/>
    </source>
</evidence>